<protein>
    <submittedName>
        <fullName evidence="4">Oxygen sensor protein DosP</fullName>
        <ecNumber evidence="4">3.1.4.52</ecNumber>
    </submittedName>
</protein>
<evidence type="ECO:0000313" key="5">
    <source>
        <dbReference type="Proteomes" id="UP000277498"/>
    </source>
</evidence>
<dbReference type="PANTHER" id="PTHR33121:SF70">
    <property type="entry name" value="SIGNALING PROTEIN YKOW"/>
    <property type="match status" value="1"/>
</dbReference>
<dbReference type="Pfam" id="PF00990">
    <property type="entry name" value="GGDEF"/>
    <property type="match status" value="1"/>
</dbReference>
<dbReference type="SMART" id="SM00267">
    <property type="entry name" value="GGDEF"/>
    <property type="match status" value="1"/>
</dbReference>
<gene>
    <name evidence="4" type="primary">dosP</name>
    <name evidence="4" type="ORF">XINFAN_02356</name>
</gene>
<reference evidence="4 5" key="1">
    <citation type="submission" date="2018-11" db="EMBL/GenBank/DDBJ databases">
        <authorList>
            <person name="Criscuolo A."/>
        </authorList>
    </citation>
    <scope>NUCLEOTIDE SEQUENCE [LARGE SCALE GENOMIC DNA]</scope>
    <source>
        <strain evidence="4">ACIP111625</strain>
    </source>
</reference>
<dbReference type="SMART" id="SM00052">
    <property type="entry name" value="EAL"/>
    <property type="match status" value="1"/>
</dbReference>
<feature type="transmembrane region" description="Helical" evidence="1">
    <location>
        <begin position="20"/>
        <end position="39"/>
    </location>
</feature>
<dbReference type="InterPro" id="IPR035919">
    <property type="entry name" value="EAL_sf"/>
</dbReference>
<dbReference type="Pfam" id="PF00563">
    <property type="entry name" value="EAL"/>
    <property type="match status" value="1"/>
</dbReference>
<evidence type="ECO:0000259" key="3">
    <source>
        <dbReference type="PROSITE" id="PS50887"/>
    </source>
</evidence>
<dbReference type="Gene3D" id="3.30.70.270">
    <property type="match status" value="1"/>
</dbReference>
<sequence length="508" mass="54514">MVDFGIASPLRRLSRPLGWVRRPEFLVFLPAITLAGFWIGGERVLLVLALGLPLLFAIAGRGAVPPPATGEEGTLRRAIALLDTVLPTLGQSGRHTACLVVQFDNLAAVLERHGRTAQGEVLERATDRIRGALRAGDFVTDPQGATIAVVLAPVRRLDLETMVQLCARLQDAVAVPIPLGGAQLYVSCSLGFCISGRAPGTTGQALLDAAQTASDEALRHGPGAIRAFSQDMAARRAASTALREDLEEALDKGEIRPHFQPQVSTDTGAVSGMEALARWHHPQRGLLPPADFLPLIESSDLSDRLSEAILGHALAALRDWDKAGLTVPSVSVNFSAAELRNPRLPDRIRWELNRYDLKPARLTVEVLETVVARAGNDMVVSNIAALAAMGCGIDLDDFGTGHASISTIRRFAIRRLKIDRSFVTRVDQDRDQQRMVSAIVSMADQLGLETLAEGVETASEHSILSQLGCGFVQGFAIGQPMPAAEAATWIAKHQNRPGHIPRIGLPGR</sequence>
<evidence type="ECO:0000313" key="4">
    <source>
        <dbReference type="EMBL" id="VDC29504.1"/>
    </source>
</evidence>
<dbReference type="Proteomes" id="UP000277498">
    <property type="component" value="Unassembled WGS sequence"/>
</dbReference>
<keyword evidence="1" id="KW-0812">Transmembrane</keyword>
<dbReference type="EMBL" id="UXAW01000071">
    <property type="protein sequence ID" value="VDC29504.1"/>
    <property type="molecule type" value="Genomic_DNA"/>
</dbReference>
<proteinExistence type="predicted"/>
<dbReference type="OrthoDB" id="9814202at2"/>
<keyword evidence="1" id="KW-1133">Transmembrane helix</keyword>
<evidence type="ECO:0000259" key="2">
    <source>
        <dbReference type="PROSITE" id="PS50883"/>
    </source>
</evidence>
<dbReference type="GO" id="GO:0071111">
    <property type="term" value="F:cyclic-guanylate-specific phosphodiesterase activity"/>
    <property type="evidence" value="ECO:0007669"/>
    <property type="project" value="UniProtKB-EC"/>
</dbReference>
<dbReference type="InterPro" id="IPR000160">
    <property type="entry name" value="GGDEF_dom"/>
</dbReference>
<dbReference type="SUPFAM" id="SSF55073">
    <property type="entry name" value="Nucleotide cyclase"/>
    <property type="match status" value="1"/>
</dbReference>
<dbReference type="Gene3D" id="3.20.20.450">
    <property type="entry name" value="EAL domain"/>
    <property type="match status" value="1"/>
</dbReference>
<organism evidence="4 5">
    <name type="scientific">Pseudogemmobacter humi</name>
    <dbReference type="NCBI Taxonomy" id="2483812"/>
    <lineage>
        <taxon>Bacteria</taxon>
        <taxon>Pseudomonadati</taxon>
        <taxon>Pseudomonadota</taxon>
        <taxon>Alphaproteobacteria</taxon>
        <taxon>Rhodobacterales</taxon>
        <taxon>Paracoccaceae</taxon>
        <taxon>Pseudogemmobacter</taxon>
    </lineage>
</organism>
<dbReference type="PROSITE" id="PS50887">
    <property type="entry name" value="GGDEF"/>
    <property type="match status" value="1"/>
</dbReference>
<dbReference type="RefSeq" id="WP_124087096.1">
    <property type="nucleotide sequence ID" value="NZ_UXAW01000071.1"/>
</dbReference>
<dbReference type="AlphaFoldDB" id="A0A3P5XLH8"/>
<dbReference type="InterPro" id="IPR050706">
    <property type="entry name" value="Cyclic-di-GMP_PDE-like"/>
</dbReference>
<name>A0A3P5XLH8_9RHOB</name>
<dbReference type="SUPFAM" id="SSF141868">
    <property type="entry name" value="EAL domain-like"/>
    <property type="match status" value="1"/>
</dbReference>
<dbReference type="InterPro" id="IPR001633">
    <property type="entry name" value="EAL_dom"/>
</dbReference>
<dbReference type="InterPro" id="IPR043128">
    <property type="entry name" value="Rev_trsase/Diguanyl_cyclase"/>
</dbReference>
<accession>A0A3P5XLH8</accession>
<dbReference type="EC" id="3.1.4.52" evidence="4"/>
<feature type="domain" description="GGDEF" evidence="3">
    <location>
        <begin position="94"/>
        <end position="230"/>
    </location>
</feature>
<keyword evidence="1" id="KW-0472">Membrane</keyword>
<feature type="domain" description="EAL" evidence="2">
    <location>
        <begin position="239"/>
        <end position="494"/>
    </location>
</feature>
<evidence type="ECO:0000256" key="1">
    <source>
        <dbReference type="SAM" id="Phobius"/>
    </source>
</evidence>
<dbReference type="PROSITE" id="PS50883">
    <property type="entry name" value="EAL"/>
    <property type="match status" value="1"/>
</dbReference>
<dbReference type="PANTHER" id="PTHR33121">
    <property type="entry name" value="CYCLIC DI-GMP PHOSPHODIESTERASE PDEF"/>
    <property type="match status" value="1"/>
</dbReference>
<dbReference type="InterPro" id="IPR029787">
    <property type="entry name" value="Nucleotide_cyclase"/>
</dbReference>
<dbReference type="CDD" id="cd01948">
    <property type="entry name" value="EAL"/>
    <property type="match status" value="1"/>
</dbReference>
<keyword evidence="4" id="KW-0378">Hydrolase</keyword>
<keyword evidence="5" id="KW-1185">Reference proteome</keyword>